<dbReference type="HOGENOM" id="CLU_061618_0_0_1"/>
<dbReference type="RefSeq" id="XP_012179129.1">
    <property type="nucleotide sequence ID" value="XM_012323739.1"/>
</dbReference>
<accession>J4I8R0</accession>
<protein>
    <recommendedName>
        <fullName evidence="3">Transcription factor domain-containing protein</fullName>
    </recommendedName>
</protein>
<dbReference type="CDD" id="cd12148">
    <property type="entry name" value="fungal_TF_MHR"/>
    <property type="match status" value="1"/>
</dbReference>
<evidence type="ECO:0008006" key="3">
    <source>
        <dbReference type="Google" id="ProtNLM"/>
    </source>
</evidence>
<organism evidence="1 2">
    <name type="scientific">Fibroporia radiculosa</name>
    <dbReference type="NCBI Taxonomy" id="599839"/>
    <lineage>
        <taxon>Eukaryota</taxon>
        <taxon>Fungi</taxon>
        <taxon>Dikarya</taxon>
        <taxon>Basidiomycota</taxon>
        <taxon>Agaricomycotina</taxon>
        <taxon>Agaricomycetes</taxon>
        <taxon>Polyporales</taxon>
        <taxon>Fibroporiaceae</taxon>
        <taxon>Fibroporia</taxon>
    </lineage>
</organism>
<dbReference type="GeneID" id="24094757"/>
<reference evidence="1 2" key="1">
    <citation type="journal article" date="2012" name="Appl. Environ. Microbiol.">
        <title>Short-read sequencing for genomic analysis of the brown rot fungus Fibroporia radiculosa.</title>
        <authorList>
            <person name="Tang J.D."/>
            <person name="Perkins A.D."/>
            <person name="Sonstegard T.S."/>
            <person name="Schroeder S.G."/>
            <person name="Burgess S.C."/>
            <person name="Diehl S.V."/>
        </authorList>
    </citation>
    <scope>NUCLEOTIDE SEQUENCE [LARGE SCALE GENOMIC DNA]</scope>
    <source>
        <strain evidence="1 2">TFFH 294</strain>
    </source>
</reference>
<dbReference type="AlphaFoldDB" id="J4I8R0"/>
<dbReference type="OrthoDB" id="2428527at2759"/>
<keyword evidence="2" id="KW-1185">Reference proteome</keyword>
<sequence>MSRGRSPSSEQESVLGGAESRIAVSILDPYHDRERSCSLPSDESSPSSPTLDLLQPYVSSYTCPPAQPYVQPDVVTDWSSPIFPQQSWQSECTAPTSAASPASVLSFQSDLSLYNPSSEPFTTPSPSPVVLPLFDPRCPDQPHSTLMMHFIQTYFDHYGQTFPCLAYDETVRQFFEQSLSPLVATGIAALAAWYSDLPEVLQRGAADVSGAYCAHAKALVSRGQLASLDTVHGLILLAWAEYKRSRMVDFCSHVRTAKHFSEQIGLASGALMQKALNDYERHMLHLTWGIVRQLVVMIDTWTI</sequence>
<dbReference type="Proteomes" id="UP000006352">
    <property type="component" value="Unassembled WGS sequence"/>
</dbReference>
<dbReference type="EMBL" id="HE796953">
    <property type="protein sequence ID" value="CCL99846.1"/>
    <property type="molecule type" value="Genomic_DNA"/>
</dbReference>
<proteinExistence type="predicted"/>
<evidence type="ECO:0000313" key="1">
    <source>
        <dbReference type="EMBL" id="CCL99846.1"/>
    </source>
</evidence>
<dbReference type="InParanoid" id="J4I8R0"/>
<dbReference type="STRING" id="599839.J4I8R0"/>
<dbReference type="PANTHER" id="PTHR47783">
    <property type="entry name" value="ZN(II)2CYS6 TRANSCRIPTION FACTOR (EUROFUNG)-RELATED"/>
    <property type="match status" value="1"/>
</dbReference>
<name>J4I8R0_9APHY</name>
<evidence type="ECO:0000313" key="2">
    <source>
        <dbReference type="Proteomes" id="UP000006352"/>
    </source>
</evidence>
<dbReference type="PANTHER" id="PTHR47783:SF1">
    <property type="entry name" value="ZN(II)2CYS6 TRANSCRIPTION FACTOR (EUROFUNG)"/>
    <property type="match status" value="1"/>
</dbReference>
<gene>
    <name evidence="1" type="ORF">FIBRA_01870</name>
</gene>